<dbReference type="InterPro" id="IPR036812">
    <property type="entry name" value="NAD(P)_OxRdtase_dom_sf"/>
</dbReference>
<comment type="caution">
    <text evidence="2">The sequence shown here is derived from an EMBL/GenBank/DDBJ whole genome shotgun (WGS) entry which is preliminary data.</text>
</comment>
<proteinExistence type="predicted"/>
<evidence type="ECO:0000259" key="1">
    <source>
        <dbReference type="Pfam" id="PF00248"/>
    </source>
</evidence>
<dbReference type="InterPro" id="IPR023210">
    <property type="entry name" value="NADP_OxRdtase_dom"/>
</dbReference>
<reference evidence="2" key="1">
    <citation type="journal article" date="2014" name="Int. J. Syst. Evol. Microbiol.">
        <title>Complete genome sequence of Corynebacterium casei LMG S-19264T (=DSM 44701T), isolated from a smear-ripened cheese.</title>
        <authorList>
            <consortium name="US DOE Joint Genome Institute (JGI-PGF)"/>
            <person name="Walter F."/>
            <person name="Albersmeier A."/>
            <person name="Kalinowski J."/>
            <person name="Ruckert C."/>
        </authorList>
    </citation>
    <scope>NUCLEOTIDE SEQUENCE</scope>
    <source>
        <strain evidence="2">VKM Ac-1401</strain>
    </source>
</reference>
<dbReference type="CDD" id="cd19152">
    <property type="entry name" value="AKR_AKR15A"/>
    <property type="match status" value="1"/>
</dbReference>
<reference evidence="2" key="2">
    <citation type="submission" date="2023-01" db="EMBL/GenBank/DDBJ databases">
        <authorList>
            <person name="Sun Q."/>
            <person name="Evtushenko L."/>
        </authorList>
    </citation>
    <scope>NUCLEOTIDE SEQUENCE</scope>
    <source>
        <strain evidence="2">VKM Ac-1401</strain>
    </source>
</reference>
<dbReference type="Proteomes" id="UP001142372">
    <property type="component" value="Unassembled WGS sequence"/>
</dbReference>
<protein>
    <submittedName>
        <fullName evidence="2">Oxidoreductase</fullName>
    </submittedName>
</protein>
<accession>A0A9W6H8Y8</accession>
<dbReference type="EMBL" id="BSEN01000006">
    <property type="protein sequence ID" value="GLJ76115.1"/>
    <property type="molecule type" value="Genomic_DNA"/>
</dbReference>
<dbReference type="InterPro" id="IPR020471">
    <property type="entry name" value="AKR"/>
</dbReference>
<evidence type="ECO:0000313" key="2">
    <source>
        <dbReference type="EMBL" id="GLJ76115.1"/>
    </source>
</evidence>
<name>A0A9W6H8Y8_9MICO</name>
<dbReference type="GO" id="GO:0016491">
    <property type="term" value="F:oxidoreductase activity"/>
    <property type="evidence" value="ECO:0007669"/>
    <property type="project" value="InterPro"/>
</dbReference>
<dbReference type="SUPFAM" id="SSF51430">
    <property type="entry name" value="NAD(P)-linked oxidoreductase"/>
    <property type="match status" value="1"/>
</dbReference>
<dbReference type="Gene3D" id="3.20.20.100">
    <property type="entry name" value="NADP-dependent oxidoreductase domain"/>
    <property type="match status" value="1"/>
</dbReference>
<dbReference type="RefSeq" id="WP_271176779.1">
    <property type="nucleotide sequence ID" value="NZ_BAAAJO010000005.1"/>
</dbReference>
<dbReference type="Pfam" id="PF00248">
    <property type="entry name" value="Aldo_ket_red"/>
    <property type="match status" value="1"/>
</dbReference>
<organism evidence="2 3">
    <name type="scientific">Leifsonia poae</name>
    <dbReference type="NCBI Taxonomy" id="110933"/>
    <lineage>
        <taxon>Bacteria</taxon>
        <taxon>Bacillati</taxon>
        <taxon>Actinomycetota</taxon>
        <taxon>Actinomycetes</taxon>
        <taxon>Micrococcales</taxon>
        <taxon>Microbacteriaceae</taxon>
        <taxon>Leifsonia</taxon>
    </lineage>
</organism>
<feature type="domain" description="NADP-dependent oxidoreductase" evidence="1">
    <location>
        <begin position="18"/>
        <end position="320"/>
    </location>
</feature>
<dbReference type="PANTHER" id="PTHR42686">
    <property type="entry name" value="GH17980P-RELATED"/>
    <property type="match status" value="1"/>
</dbReference>
<sequence length="334" mass="36207">MTHTLPTRSIRTGHQLTELGFGAAQLGNLFVETTDESAQRAVTAARVAGMNYFDTAPHYGLGLSERRLGRALHDTPRDDVVISSKVGRLLVDSPETAGRLDDDGFVVPATTRRVWDFSHDGILRSVEESLTRLGTDRLDIAYLHDPDDKWASASSSGIDALIELRDQGVVGAIGAGMNQSPMLTEFVRRTDVDIVMVAGRFTLLDQSASDDLLPMAHERGVGVVAAAVYNSGLLSSETVDRAAHYDYGRAPEDVIERAARIMEVCARHGATLPAAAIQYPLRHPAVVSVVTGMRTDEHVRSTVARYNLAIPESLWEELDATGLAPDPARLTARL</sequence>
<gene>
    <name evidence="2" type="ORF">GCM10017584_16890</name>
</gene>
<dbReference type="PANTHER" id="PTHR42686:SF1">
    <property type="entry name" value="GH17980P-RELATED"/>
    <property type="match status" value="1"/>
</dbReference>
<dbReference type="GO" id="GO:0005829">
    <property type="term" value="C:cytosol"/>
    <property type="evidence" value="ECO:0007669"/>
    <property type="project" value="TreeGrafter"/>
</dbReference>
<dbReference type="AlphaFoldDB" id="A0A9W6H8Y8"/>
<keyword evidence="3" id="KW-1185">Reference proteome</keyword>
<evidence type="ECO:0000313" key="3">
    <source>
        <dbReference type="Proteomes" id="UP001142372"/>
    </source>
</evidence>